<dbReference type="Gene3D" id="3.30.1150.10">
    <property type="match status" value="1"/>
</dbReference>
<evidence type="ECO:0000313" key="3">
    <source>
        <dbReference type="EMBL" id="MFC0589741.1"/>
    </source>
</evidence>
<comment type="caution">
    <text evidence="3">The sequence shown here is derived from an EMBL/GenBank/DDBJ whole genome shotgun (WGS) entry which is preliminary data.</text>
</comment>
<organism evidence="3 4">
    <name type="scientific">Novosphingobium aquiterrae</name>
    <dbReference type="NCBI Taxonomy" id="624388"/>
    <lineage>
        <taxon>Bacteria</taxon>
        <taxon>Pseudomonadati</taxon>
        <taxon>Pseudomonadota</taxon>
        <taxon>Alphaproteobacteria</taxon>
        <taxon>Sphingomonadales</taxon>
        <taxon>Sphingomonadaceae</taxon>
        <taxon>Novosphingobium</taxon>
    </lineage>
</organism>
<dbReference type="InterPro" id="IPR037682">
    <property type="entry name" value="TonB_C"/>
</dbReference>
<feature type="chain" id="PRO_5045376466" evidence="1">
    <location>
        <begin position="24"/>
        <end position="298"/>
    </location>
</feature>
<accession>A0ABV6PIT5</accession>
<protein>
    <submittedName>
        <fullName evidence="3">Energy transducer TonB</fullName>
    </submittedName>
</protein>
<name>A0ABV6PIT5_9SPHN</name>
<dbReference type="RefSeq" id="WP_379481206.1">
    <property type="nucleotide sequence ID" value="NZ_JBHLTL010000006.1"/>
</dbReference>
<dbReference type="EMBL" id="JBHLTL010000006">
    <property type="protein sequence ID" value="MFC0589741.1"/>
    <property type="molecule type" value="Genomic_DNA"/>
</dbReference>
<dbReference type="Proteomes" id="UP001589943">
    <property type="component" value="Unassembled WGS sequence"/>
</dbReference>
<sequence length="298" mass="32213">MNFLSKISAITLLLGTVSTASFADDANLATITLNPAGPWNLHYENESCKLRRSFGNGDQQVSIEMTKFRPGERFELILFGKPLKPIYKGASYTVAFGSLPELDAASAMTAFDGNHVDVSLLTLNGFGPVDPKAVEAAFVANRPIPSTVSPEQRKSIKSISITIRKKQRFVLNSGSLEGAIASWDKCLAELVRSWGVDPTLQLAHSPIPKMNPADWLSADDYPKSALRENKGGVINFRLSVDEKGAVSKCSVQRAVNGSEFAAITCDLLARRASFKPAETTSGQAVPGFFQSSARFQIP</sequence>
<gene>
    <name evidence="3" type="ORF">ACFFF7_09985</name>
</gene>
<evidence type="ECO:0000259" key="2">
    <source>
        <dbReference type="Pfam" id="PF03544"/>
    </source>
</evidence>
<keyword evidence="1" id="KW-0732">Signal</keyword>
<dbReference type="SUPFAM" id="SSF74653">
    <property type="entry name" value="TolA/TonB C-terminal domain"/>
    <property type="match status" value="1"/>
</dbReference>
<feature type="signal peptide" evidence="1">
    <location>
        <begin position="1"/>
        <end position="23"/>
    </location>
</feature>
<reference evidence="3 4" key="1">
    <citation type="submission" date="2024-09" db="EMBL/GenBank/DDBJ databases">
        <authorList>
            <person name="Sun Q."/>
            <person name="Mori K."/>
        </authorList>
    </citation>
    <scope>NUCLEOTIDE SEQUENCE [LARGE SCALE GENOMIC DNA]</scope>
    <source>
        <strain evidence="3 4">NCAIM B.02537</strain>
    </source>
</reference>
<proteinExistence type="predicted"/>
<dbReference type="Pfam" id="PF03544">
    <property type="entry name" value="TonB_C"/>
    <property type="match status" value="1"/>
</dbReference>
<feature type="domain" description="TonB C-terminal" evidence="2">
    <location>
        <begin position="220"/>
        <end position="295"/>
    </location>
</feature>
<keyword evidence="4" id="KW-1185">Reference proteome</keyword>
<evidence type="ECO:0000256" key="1">
    <source>
        <dbReference type="SAM" id="SignalP"/>
    </source>
</evidence>
<evidence type="ECO:0000313" key="4">
    <source>
        <dbReference type="Proteomes" id="UP001589943"/>
    </source>
</evidence>